<dbReference type="GO" id="GO:0005737">
    <property type="term" value="C:cytoplasm"/>
    <property type="evidence" value="ECO:0007669"/>
    <property type="project" value="UniProtKB-SubCell"/>
</dbReference>
<dbReference type="InterPro" id="IPR053924">
    <property type="entry name" value="RecX_HTH_2nd"/>
</dbReference>
<evidence type="ECO:0000256" key="3">
    <source>
        <dbReference type="ARBA" id="ARBA00018111"/>
    </source>
</evidence>
<name>A0A9D1Z5U7_9FIRM</name>
<protein>
    <recommendedName>
        <fullName evidence="3 5">Regulatory protein RecX</fullName>
    </recommendedName>
</protein>
<dbReference type="PANTHER" id="PTHR33602:SF1">
    <property type="entry name" value="REGULATORY PROTEIN RECX FAMILY PROTEIN"/>
    <property type="match status" value="1"/>
</dbReference>
<comment type="similarity">
    <text evidence="2 5">Belongs to the RecX family.</text>
</comment>
<dbReference type="Proteomes" id="UP000886824">
    <property type="component" value="Unassembled WGS sequence"/>
</dbReference>
<comment type="function">
    <text evidence="5">Modulates RecA activity.</text>
</comment>
<proteinExistence type="inferred from homology"/>
<dbReference type="PANTHER" id="PTHR33602">
    <property type="entry name" value="REGULATORY PROTEIN RECX FAMILY PROTEIN"/>
    <property type="match status" value="1"/>
</dbReference>
<dbReference type="AlphaFoldDB" id="A0A9D1Z5U7"/>
<reference evidence="7" key="2">
    <citation type="submission" date="2021-04" db="EMBL/GenBank/DDBJ databases">
        <authorList>
            <person name="Gilroy R."/>
        </authorList>
    </citation>
    <scope>NUCLEOTIDE SEQUENCE</scope>
    <source>
        <strain evidence="7">CHK33-7979</strain>
    </source>
</reference>
<dbReference type="InterPro" id="IPR036388">
    <property type="entry name" value="WH-like_DNA-bd_sf"/>
</dbReference>
<comment type="subcellular location">
    <subcellularLocation>
        <location evidence="1 5">Cytoplasm</location>
    </subcellularLocation>
</comment>
<evidence type="ECO:0000313" key="7">
    <source>
        <dbReference type="EMBL" id="HIY73972.1"/>
    </source>
</evidence>
<keyword evidence="4 5" id="KW-0963">Cytoplasm</keyword>
<evidence type="ECO:0000256" key="4">
    <source>
        <dbReference type="ARBA" id="ARBA00022490"/>
    </source>
</evidence>
<dbReference type="GO" id="GO:0006282">
    <property type="term" value="P:regulation of DNA repair"/>
    <property type="evidence" value="ECO:0007669"/>
    <property type="project" value="UniProtKB-UniRule"/>
</dbReference>
<dbReference type="EMBL" id="DXCX01000086">
    <property type="protein sequence ID" value="HIY73972.1"/>
    <property type="molecule type" value="Genomic_DNA"/>
</dbReference>
<organism evidence="7 8">
    <name type="scientific">Candidatus Intestinimonas merdavium</name>
    <dbReference type="NCBI Taxonomy" id="2838622"/>
    <lineage>
        <taxon>Bacteria</taxon>
        <taxon>Bacillati</taxon>
        <taxon>Bacillota</taxon>
        <taxon>Clostridia</taxon>
        <taxon>Eubacteriales</taxon>
        <taxon>Intestinimonas</taxon>
    </lineage>
</organism>
<dbReference type="Gene3D" id="1.10.10.10">
    <property type="entry name" value="Winged helix-like DNA-binding domain superfamily/Winged helix DNA-binding domain"/>
    <property type="match status" value="2"/>
</dbReference>
<evidence type="ECO:0000256" key="5">
    <source>
        <dbReference type="HAMAP-Rule" id="MF_01114"/>
    </source>
</evidence>
<evidence type="ECO:0000256" key="2">
    <source>
        <dbReference type="ARBA" id="ARBA00009695"/>
    </source>
</evidence>
<gene>
    <name evidence="5" type="primary">recX</name>
    <name evidence="7" type="ORF">H9826_08385</name>
</gene>
<feature type="domain" description="RecX second three-helical" evidence="6">
    <location>
        <begin position="108"/>
        <end position="148"/>
    </location>
</feature>
<dbReference type="HAMAP" id="MF_01114">
    <property type="entry name" value="RecX"/>
    <property type="match status" value="1"/>
</dbReference>
<reference evidence="7" key="1">
    <citation type="journal article" date="2021" name="PeerJ">
        <title>Extensive microbial diversity within the chicken gut microbiome revealed by metagenomics and culture.</title>
        <authorList>
            <person name="Gilroy R."/>
            <person name="Ravi A."/>
            <person name="Getino M."/>
            <person name="Pursley I."/>
            <person name="Horton D.L."/>
            <person name="Alikhan N.F."/>
            <person name="Baker D."/>
            <person name="Gharbi K."/>
            <person name="Hall N."/>
            <person name="Watson M."/>
            <person name="Adriaenssens E.M."/>
            <person name="Foster-Nyarko E."/>
            <person name="Jarju S."/>
            <person name="Secka A."/>
            <person name="Antonio M."/>
            <person name="Oren A."/>
            <person name="Chaudhuri R.R."/>
            <person name="La Ragione R."/>
            <person name="Hildebrand F."/>
            <person name="Pallen M.J."/>
        </authorList>
    </citation>
    <scope>NUCLEOTIDE SEQUENCE</scope>
    <source>
        <strain evidence="7">CHK33-7979</strain>
    </source>
</reference>
<evidence type="ECO:0000313" key="8">
    <source>
        <dbReference type="Proteomes" id="UP000886824"/>
    </source>
</evidence>
<sequence length="209" mass="23825">MRISKLSASKHKKGRILVQLDSGELLRIGEREVVAFSLYVGKELTAQERAALENAARESGLKDRALSMLTTRPMSRKELTDRLVERSDATEEEAGAVADELERLGLLNDRAYAETLVRHYAAKGYGPYRLREELRRRGVPGAYWDEALEELDDPAEAIDAFLRQKLHGRITDRRELKRVSDALARRGFHWSDISAALRRYDEALEEDSE</sequence>
<dbReference type="Pfam" id="PF02631">
    <property type="entry name" value="RecX_HTH2"/>
    <property type="match status" value="1"/>
</dbReference>
<comment type="caution">
    <text evidence="7">The sequence shown here is derived from an EMBL/GenBank/DDBJ whole genome shotgun (WGS) entry which is preliminary data.</text>
</comment>
<accession>A0A9D1Z5U7</accession>
<dbReference type="InterPro" id="IPR003783">
    <property type="entry name" value="Regulatory_RecX"/>
</dbReference>
<evidence type="ECO:0000256" key="1">
    <source>
        <dbReference type="ARBA" id="ARBA00004496"/>
    </source>
</evidence>
<evidence type="ECO:0000259" key="6">
    <source>
        <dbReference type="Pfam" id="PF02631"/>
    </source>
</evidence>